<feature type="active site" description="Nucleophile" evidence="10">
    <location>
        <position position="8"/>
    </location>
</feature>
<dbReference type="InterPro" id="IPR004446">
    <property type="entry name" value="Heptose_bisP_phosphatase"/>
</dbReference>
<dbReference type="NCBIfam" id="TIGR01656">
    <property type="entry name" value="Histidinol-ppas"/>
    <property type="match status" value="1"/>
</dbReference>
<evidence type="ECO:0000313" key="14">
    <source>
        <dbReference type="EMBL" id="PIS28555.1"/>
    </source>
</evidence>
<dbReference type="Pfam" id="PF13344">
    <property type="entry name" value="Hydrolase_6"/>
    <property type="match status" value="1"/>
</dbReference>
<comment type="caution">
    <text evidence="14">The sequence shown here is derived from an EMBL/GenBank/DDBJ whole genome shotgun (WGS) entry which is preliminary data.</text>
</comment>
<keyword evidence="13" id="KW-0460">Magnesium</keyword>
<evidence type="ECO:0000256" key="11">
    <source>
        <dbReference type="PIRSR" id="PIRSR004682-2"/>
    </source>
</evidence>
<feature type="site" description="Stabilizes the phosphoryl group" evidence="12">
    <location>
        <position position="50"/>
    </location>
</feature>
<dbReference type="InterPro" id="IPR006543">
    <property type="entry name" value="Histidinol-phos"/>
</dbReference>
<keyword evidence="6 9" id="KW-0119">Carbohydrate metabolism</keyword>
<evidence type="ECO:0000256" key="9">
    <source>
        <dbReference type="PIRNR" id="PIRNR004682"/>
    </source>
</evidence>
<feature type="binding site" evidence="11">
    <location>
        <begin position="8"/>
        <end position="10"/>
    </location>
    <ligand>
        <name>substrate</name>
    </ligand>
</feature>
<name>A0A2H0XUW5_UNCSA</name>
<dbReference type="PIRSF" id="PIRSF004682">
    <property type="entry name" value="GmhB"/>
    <property type="match status" value="1"/>
</dbReference>
<dbReference type="NCBIfam" id="TIGR01662">
    <property type="entry name" value="HAD-SF-IIIA"/>
    <property type="match status" value="1"/>
</dbReference>
<dbReference type="InterPro" id="IPR006357">
    <property type="entry name" value="HAD-SF_hydro_IIA"/>
</dbReference>
<dbReference type="EC" id="3.1.3.-" evidence="9"/>
<feature type="binding site" evidence="11">
    <location>
        <begin position="50"/>
        <end position="53"/>
    </location>
    <ligand>
        <name>substrate</name>
    </ligand>
</feature>
<keyword evidence="4 9" id="KW-0378">Hydrolase</keyword>
<proteinExistence type="inferred from homology"/>
<dbReference type="GO" id="GO:0016791">
    <property type="term" value="F:phosphatase activity"/>
    <property type="evidence" value="ECO:0007669"/>
    <property type="project" value="InterPro"/>
</dbReference>
<evidence type="ECO:0000256" key="10">
    <source>
        <dbReference type="PIRSR" id="PIRSR004682-1"/>
    </source>
</evidence>
<feature type="binding site" evidence="11">
    <location>
        <begin position="16"/>
        <end position="19"/>
    </location>
    <ligand>
        <name>substrate</name>
    </ligand>
</feature>
<organism evidence="14 15">
    <name type="scientific">Candidatus Saganbacteria bacterium CG08_land_8_20_14_0_20_45_16</name>
    <dbReference type="NCBI Taxonomy" id="2014293"/>
    <lineage>
        <taxon>Bacteria</taxon>
        <taxon>Bacillati</taxon>
        <taxon>Saganbacteria</taxon>
    </lineage>
</organism>
<dbReference type="AlphaFoldDB" id="A0A2H0XUW5"/>
<evidence type="ECO:0000256" key="7">
    <source>
        <dbReference type="ARBA" id="ARBA00031828"/>
    </source>
</evidence>
<dbReference type="Gene3D" id="3.40.50.1000">
    <property type="entry name" value="HAD superfamily/HAD-like"/>
    <property type="match status" value="1"/>
</dbReference>
<dbReference type="GO" id="GO:0046872">
    <property type="term" value="F:metal ion binding"/>
    <property type="evidence" value="ECO:0007669"/>
    <property type="project" value="UniProtKB-KW"/>
</dbReference>
<evidence type="ECO:0000256" key="8">
    <source>
        <dbReference type="ARBA" id="ARBA00061616"/>
    </source>
</evidence>
<feature type="binding site" evidence="13">
    <location>
        <position position="104"/>
    </location>
    <ligand>
        <name>Zn(2+)</name>
        <dbReference type="ChEBI" id="CHEBI:29105"/>
    </ligand>
</feature>
<comment type="cofactor">
    <cofactor evidence="13">
        <name>Zn(2+)</name>
        <dbReference type="ChEBI" id="CHEBI:29105"/>
    </cofactor>
</comment>
<dbReference type="Proteomes" id="UP000231343">
    <property type="component" value="Unassembled WGS sequence"/>
</dbReference>
<evidence type="ECO:0000256" key="6">
    <source>
        <dbReference type="ARBA" id="ARBA00023277"/>
    </source>
</evidence>
<feature type="binding site" evidence="13">
    <location>
        <position position="91"/>
    </location>
    <ligand>
        <name>Zn(2+)</name>
        <dbReference type="ChEBI" id="CHEBI:29105"/>
    </ligand>
</feature>
<evidence type="ECO:0000313" key="15">
    <source>
        <dbReference type="Proteomes" id="UP000231343"/>
    </source>
</evidence>
<dbReference type="InterPro" id="IPR006549">
    <property type="entry name" value="HAD-SF_hydro_IIIA"/>
</dbReference>
<dbReference type="SUPFAM" id="SSF56784">
    <property type="entry name" value="HAD-like"/>
    <property type="match status" value="1"/>
</dbReference>
<dbReference type="GO" id="GO:0005975">
    <property type="term" value="P:carbohydrate metabolic process"/>
    <property type="evidence" value="ECO:0007669"/>
    <property type="project" value="InterPro"/>
</dbReference>
<feature type="binding site" evidence="13">
    <location>
        <position position="8"/>
    </location>
    <ligand>
        <name>Mg(2+)</name>
        <dbReference type="ChEBI" id="CHEBI:18420"/>
    </ligand>
</feature>
<feature type="binding site" evidence="13">
    <location>
        <position position="10"/>
    </location>
    <ligand>
        <name>Mg(2+)</name>
        <dbReference type="ChEBI" id="CHEBI:18420"/>
    </ligand>
</feature>
<dbReference type="PANTHER" id="PTHR42891:SF1">
    <property type="entry name" value="D-GLYCERO-BETA-D-MANNO-HEPTOSE-1,7-BISPHOSPHATE 7-PHOSPHATASE"/>
    <property type="match status" value="1"/>
</dbReference>
<dbReference type="FunFam" id="3.40.50.1000:FF:000037">
    <property type="entry name" value="D,D-heptose 1,7-bisphosphate phosphatase"/>
    <property type="match status" value="1"/>
</dbReference>
<feature type="active site" description="Proton donor" evidence="10">
    <location>
        <position position="10"/>
    </location>
</feature>
<evidence type="ECO:0000256" key="13">
    <source>
        <dbReference type="PIRSR" id="PIRSR004682-4"/>
    </source>
</evidence>
<feature type="binding site" evidence="13">
    <location>
        <position position="133"/>
    </location>
    <ligand>
        <name>Mg(2+)</name>
        <dbReference type="ChEBI" id="CHEBI:18420"/>
    </ligand>
</feature>
<keyword evidence="2 9" id="KW-0963">Cytoplasm</keyword>
<dbReference type="InterPro" id="IPR023214">
    <property type="entry name" value="HAD_sf"/>
</dbReference>
<feature type="binding site" evidence="13">
    <location>
        <position position="106"/>
    </location>
    <ligand>
        <name>Zn(2+)</name>
        <dbReference type="ChEBI" id="CHEBI:29105"/>
    </ligand>
</feature>
<dbReference type="Pfam" id="PF13242">
    <property type="entry name" value="Hydrolase_like"/>
    <property type="match status" value="1"/>
</dbReference>
<keyword evidence="5 13" id="KW-0862">Zinc</keyword>
<dbReference type="NCBIfam" id="TIGR00213">
    <property type="entry name" value="GmhB_yaeD"/>
    <property type="match status" value="1"/>
</dbReference>
<evidence type="ECO:0000256" key="12">
    <source>
        <dbReference type="PIRSR" id="PIRSR004682-3"/>
    </source>
</evidence>
<evidence type="ECO:0000256" key="3">
    <source>
        <dbReference type="ARBA" id="ARBA00022723"/>
    </source>
</evidence>
<feature type="site" description="Contributes to substrate recognition" evidence="12">
    <location>
        <position position="107"/>
    </location>
</feature>
<feature type="binding site" evidence="13">
    <location>
        <position position="134"/>
    </location>
    <ligand>
        <name>Mg(2+)</name>
        <dbReference type="ChEBI" id="CHEBI:18420"/>
    </ligand>
</feature>
<feature type="binding site" evidence="11">
    <location>
        <position position="134"/>
    </location>
    <ligand>
        <name>substrate</name>
    </ligand>
</feature>
<evidence type="ECO:0000256" key="1">
    <source>
        <dbReference type="ARBA" id="ARBA00004496"/>
    </source>
</evidence>
<dbReference type="GO" id="GO:0005737">
    <property type="term" value="C:cytoplasm"/>
    <property type="evidence" value="ECO:0007669"/>
    <property type="project" value="UniProtKB-SubCell"/>
</dbReference>
<feature type="site" description="Stabilizes the phosphoryl group" evidence="12">
    <location>
        <position position="108"/>
    </location>
</feature>
<feature type="binding site" evidence="13">
    <location>
        <position position="89"/>
    </location>
    <ligand>
        <name>Zn(2+)</name>
        <dbReference type="ChEBI" id="CHEBI:29105"/>
    </ligand>
</feature>
<dbReference type="CDD" id="cd07503">
    <property type="entry name" value="HAD_HisB-N"/>
    <property type="match status" value="1"/>
</dbReference>
<dbReference type="NCBIfam" id="NF006506">
    <property type="entry name" value="PRK08942.1"/>
    <property type="match status" value="1"/>
</dbReference>
<sequence length="185" mass="20263">MNKAVFLDRDGTIIEDVGYLNNPIDIKFIPGSIEAIKKLNQAGYKVVVITNQSGVARGLIREDMLQTIDKTVQKTILAGGGQLDAIYYCPHHPQHGHYPYKRVCNCRKPGPGMILKAAKDLKLDLAQSYMIGDKISDVEAGINAGVKPILVLTGQSARFKEKAAEKMVAICQDLNQAVDSILNKQ</sequence>
<keyword evidence="3 13" id="KW-0479">Metal-binding</keyword>
<evidence type="ECO:0000256" key="4">
    <source>
        <dbReference type="ARBA" id="ARBA00022801"/>
    </source>
</evidence>
<reference evidence="14 15" key="1">
    <citation type="submission" date="2017-09" db="EMBL/GenBank/DDBJ databases">
        <title>Depth-based differentiation of microbial function through sediment-hosted aquifers and enrichment of novel symbionts in the deep terrestrial subsurface.</title>
        <authorList>
            <person name="Probst A.J."/>
            <person name="Ladd B."/>
            <person name="Jarett J.K."/>
            <person name="Geller-Mcgrath D.E."/>
            <person name="Sieber C.M."/>
            <person name="Emerson J.B."/>
            <person name="Anantharaman K."/>
            <person name="Thomas B.C."/>
            <person name="Malmstrom R."/>
            <person name="Stieglmeier M."/>
            <person name="Klingl A."/>
            <person name="Woyke T."/>
            <person name="Ryan C.M."/>
            <person name="Banfield J.F."/>
        </authorList>
    </citation>
    <scope>NUCLEOTIDE SEQUENCE [LARGE SCALE GENOMIC DNA]</scope>
    <source>
        <strain evidence="14">CG08_land_8_20_14_0_20_45_16</strain>
    </source>
</reference>
<comment type="subcellular location">
    <subcellularLocation>
        <location evidence="1 9">Cytoplasm</location>
    </subcellularLocation>
</comment>
<dbReference type="PANTHER" id="PTHR42891">
    <property type="entry name" value="D-GLYCERO-BETA-D-MANNO-HEPTOSE-1,7-BISPHOSPHATE 7-PHOSPHATASE"/>
    <property type="match status" value="1"/>
</dbReference>
<dbReference type="EMBL" id="PEYM01000127">
    <property type="protein sequence ID" value="PIS28555.1"/>
    <property type="molecule type" value="Genomic_DNA"/>
</dbReference>
<comment type="similarity">
    <text evidence="8 9">Belongs to the gmhB family.</text>
</comment>
<evidence type="ECO:0000256" key="5">
    <source>
        <dbReference type="ARBA" id="ARBA00022833"/>
    </source>
</evidence>
<protein>
    <recommendedName>
        <fullName evidence="7 9">D,D-heptose 1,7-bisphosphate phosphatase</fullName>
        <ecNumber evidence="9">3.1.3.-</ecNumber>
    </recommendedName>
</protein>
<feature type="binding site" evidence="11">
    <location>
        <begin position="107"/>
        <end position="108"/>
    </location>
    <ligand>
        <name>substrate</name>
    </ligand>
</feature>
<gene>
    <name evidence="14" type="ORF">COT42_07555</name>
</gene>
<evidence type="ECO:0000256" key="2">
    <source>
        <dbReference type="ARBA" id="ARBA00022490"/>
    </source>
</evidence>
<dbReference type="InterPro" id="IPR036412">
    <property type="entry name" value="HAD-like_sf"/>
</dbReference>
<accession>A0A2H0XUW5</accession>
<comment type="cofactor">
    <cofactor evidence="13">
        <name>Mg(2+)</name>
        <dbReference type="ChEBI" id="CHEBI:18420"/>
    </cofactor>
</comment>